<proteinExistence type="inferred from homology"/>
<dbReference type="EC" id="3.2.2.26" evidence="1 2"/>
<name>A0A7U3YP15_DESPD</name>
<keyword evidence="1" id="KW-0474">Menaquinone biosynthesis</keyword>
<dbReference type="GO" id="GO:0019284">
    <property type="term" value="P:L-methionine salvage from S-adenosylmethionine"/>
    <property type="evidence" value="ECO:0007669"/>
    <property type="project" value="TreeGrafter"/>
</dbReference>
<dbReference type="GO" id="GO:0008930">
    <property type="term" value="F:methylthioadenosine nucleosidase activity"/>
    <property type="evidence" value="ECO:0007669"/>
    <property type="project" value="TreeGrafter"/>
</dbReference>
<dbReference type="InterPro" id="IPR035994">
    <property type="entry name" value="Nucleoside_phosphorylase_sf"/>
</dbReference>
<dbReference type="PANTHER" id="PTHR46832:SF2">
    <property type="entry name" value="FUTALOSINE HYDROLASE"/>
    <property type="match status" value="1"/>
</dbReference>
<keyword evidence="1" id="KW-0378">Hydrolase</keyword>
<dbReference type="AlphaFoldDB" id="A0A7U3YP15"/>
<organism evidence="4 5">
    <name type="scientific">Desulfobulbus propionicus (strain ATCC 33891 / DSM 2032 / VKM B-1956 / 1pr3)</name>
    <dbReference type="NCBI Taxonomy" id="577650"/>
    <lineage>
        <taxon>Bacteria</taxon>
        <taxon>Pseudomonadati</taxon>
        <taxon>Thermodesulfobacteriota</taxon>
        <taxon>Desulfobulbia</taxon>
        <taxon>Desulfobulbales</taxon>
        <taxon>Desulfobulbaceae</taxon>
        <taxon>Desulfobulbus</taxon>
    </lineage>
</organism>
<dbReference type="CDD" id="cd17766">
    <property type="entry name" value="futalosine_nucleosidase_MqnB"/>
    <property type="match status" value="1"/>
</dbReference>
<dbReference type="GO" id="GO:0005829">
    <property type="term" value="C:cytosol"/>
    <property type="evidence" value="ECO:0007669"/>
    <property type="project" value="TreeGrafter"/>
</dbReference>
<comment type="pathway">
    <text evidence="1">Quinol/quinone metabolism; menaquinone biosynthesis.</text>
</comment>
<dbReference type="UniPathway" id="UPA00079"/>
<dbReference type="EMBL" id="CP002364">
    <property type="protein sequence ID" value="ADW18914.1"/>
    <property type="molecule type" value="Genomic_DNA"/>
</dbReference>
<keyword evidence="5" id="KW-1185">Reference proteome</keyword>
<gene>
    <name evidence="1" type="primary">mqnB</name>
    <name evidence="4" type="ordered locus">Despr_2780</name>
</gene>
<dbReference type="SUPFAM" id="SSF53167">
    <property type="entry name" value="Purine and uridine phosphorylases"/>
    <property type="match status" value="1"/>
</dbReference>
<dbReference type="InterPro" id="IPR019963">
    <property type="entry name" value="FL_hydrolase_MqnB"/>
</dbReference>
<accession>A0A7U3YP15</accession>
<dbReference type="Proteomes" id="UP000006365">
    <property type="component" value="Chromosome"/>
</dbReference>
<comment type="function">
    <text evidence="1">Catalyzes the hydrolysis of futalosine (FL) to dehypoxanthine futalosine (DHFL) and hypoxanthine, a step in the biosynthesis of menaquinone (MK, vitamin K2).</text>
</comment>
<comment type="similarity">
    <text evidence="1">Belongs to the PNP/UDP phosphorylase family. Futalosine hydrolase subfamily.</text>
</comment>
<dbReference type="NCBIfam" id="TIGR03664">
    <property type="entry name" value="fut_nucase"/>
    <property type="match status" value="1"/>
</dbReference>
<evidence type="ECO:0000313" key="4">
    <source>
        <dbReference type="EMBL" id="ADW18914.1"/>
    </source>
</evidence>
<dbReference type="RefSeq" id="WP_015725439.1">
    <property type="nucleotide sequence ID" value="NC_014972.1"/>
</dbReference>
<dbReference type="Pfam" id="PF01048">
    <property type="entry name" value="PNP_UDP_1"/>
    <property type="match status" value="1"/>
</dbReference>
<evidence type="ECO:0000259" key="3">
    <source>
        <dbReference type="Pfam" id="PF01048"/>
    </source>
</evidence>
<comment type="catalytic activity">
    <reaction evidence="1">
        <text>futalosine + H2O = dehypoxanthine futalosine + hypoxanthine</text>
        <dbReference type="Rhea" id="RHEA:25904"/>
        <dbReference type="ChEBI" id="CHEBI:15377"/>
        <dbReference type="ChEBI" id="CHEBI:17368"/>
        <dbReference type="ChEBI" id="CHEBI:58863"/>
        <dbReference type="ChEBI" id="CHEBI:58864"/>
        <dbReference type="EC" id="3.2.2.26"/>
    </reaction>
</comment>
<dbReference type="InterPro" id="IPR000845">
    <property type="entry name" value="Nucleoside_phosphorylase_d"/>
</dbReference>
<reference evidence="4 5" key="1">
    <citation type="journal article" date="2011" name="Stand. Genomic Sci.">
        <title>Complete genome sequence of Desulfobulbus propionicus type strain (1pr3).</title>
        <authorList>
            <person name="Pagani I."/>
            <person name="Lapidus A."/>
            <person name="Nolan M."/>
            <person name="Lucas S."/>
            <person name="Hammon N."/>
            <person name="Deshpande S."/>
            <person name="Cheng J.F."/>
            <person name="Chertkov O."/>
            <person name="Davenport K."/>
            <person name="Tapia R."/>
            <person name="Han C."/>
            <person name="Goodwin L."/>
            <person name="Pitluck S."/>
            <person name="Liolios K."/>
            <person name="Mavromatis K."/>
            <person name="Ivanova N."/>
            <person name="Mikhailova N."/>
            <person name="Pati A."/>
            <person name="Chen A."/>
            <person name="Palaniappan K."/>
            <person name="Land M."/>
            <person name="Hauser L."/>
            <person name="Chang Y.J."/>
            <person name="Jeffries C.D."/>
            <person name="Detter J.C."/>
            <person name="Brambilla E."/>
            <person name="Kannan K.P."/>
            <person name="Djao O.D."/>
            <person name="Rohde M."/>
            <person name="Pukall R."/>
            <person name="Spring S."/>
            <person name="Goker M."/>
            <person name="Sikorski J."/>
            <person name="Woyke T."/>
            <person name="Bristow J."/>
            <person name="Eisen J.A."/>
            <person name="Markowitz V."/>
            <person name="Hugenholtz P."/>
            <person name="Kyrpides N.C."/>
            <person name="Klenk H.P."/>
        </authorList>
    </citation>
    <scope>NUCLEOTIDE SEQUENCE [LARGE SCALE GENOMIC DNA]</scope>
    <source>
        <strain evidence="5">ATCC 33891 / DSM 2032 / 1pr3</strain>
    </source>
</reference>
<dbReference type="HAMAP" id="MF_00991">
    <property type="entry name" value="MqnB"/>
    <property type="match status" value="1"/>
</dbReference>
<dbReference type="Gene3D" id="3.40.50.1580">
    <property type="entry name" value="Nucleoside phosphorylase domain"/>
    <property type="match status" value="1"/>
</dbReference>
<dbReference type="GO" id="GO:0009234">
    <property type="term" value="P:menaquinone biosynthetic process"/>
    <property type="evidence" value="ECO:0007669"/>
    <property type="project" value="UniProtKB-UniRule"/>
</dbReference>
<dbReference type="KEGG" id="dpr:Despr_2780"/>
<dbReference type="GO" id="GO:0009116">
    <property type="term" value="P:nucleoside metabolic process"/>
    <property type="evidence" value="ECO:0007669"/>
    <property type="project" value="InterPro"/>
</dbReference>
<evidence type="ECO:0000256" key="2">
    <source>
        <dbReference type="NCBIfam" id="TIGR03664"/>
    </source>
</evidence>
<sequence>MLLVTAATSFEMEAFATVCPASGGWSPLITGIGPVETAMHLTAVLACPTVSFRAIVNFGVAGAYCREAGGAALLDICLAEREILGDLGVCYGEMTEPLRGEGLTIHDAFELDSDLLAQAATALTSAKVPFHRGTFVTVSCVSGSRRRGTMLARQHQALCENMEGAAAARVCQRFSLPLLELRCISNLVEDRNLQQWRLRDACVRCGEVAALVIKGLQHD</sequence>
<evidence type="ECO:0000313" key="5">
    <source>
        <dbReference type="Proteomes" id="UP000006365"/>
    </source>
</evidence>
<feature type="domain" description="Nucleoside phosphorylase" evidence="3">
    <location>
        <begin position="30"/>
        <end position="209"/>
    </location>
</feature>
<dbReference type="GO" id="GO:0008782">
    <property type="term" value="F:adenosylhomocysteine nucleosidase activity"/>
    <property type="evidence" value="ECO:0007669"/>
    <property type="project" value="TreeGrafter"/>
</dbReference>
<dbReference type="PANTHER" id="PTHR46832">
    <property type="entry name" value="5'-METHYLTHIOADENOSINE/S-ADENOSYLHOMOCYSTEINE NUCLEOSIDASE"/>
    <property type="match status" value="1"/>
</dbReference>
<protein>
    <recommendedName>
        <fullName evidence="1 2">Futalosine hydrolase</fullName>
        <shortName evidence="1">FL hydrolase</shortName>
        <ecNumber evidence="1 2">3.2.2.26</ecNumber>
    </recommendedName>
    <alternativeName>
        <fullName evidence="1">Futalosine nucleosidase</fullName>
    </alternativeName>
    <alternativeName>
        <fullName evidence="1">Menaquinone biosynthetic enzyme MqnB</fullName>
    </alternativeName>
</protein>
<evidence type="ECO:0000256" key="1">
    <source>
        <dbReference type="HAMAP-Rule" id="MF_00991"/>
    </source>
</evidence>